<sequence length="306" mass="33231">MSLPPYHEEGGPNVMSQDDMYLYRTPSSSKETEICFYHSFFPAVSNFDLIGKCKCHRNYQRKSEERCSKSTPLSRQLSIPGVGEDKEGGKLSSSHHALVRSVVNAAKREDTDPLQIDRLFQLSGIYSSWFTHNNSGKRAKEKAKYGLDFCKCFCTDGSTFTSDLTEVIGMKHHSKAIGQVLAAWRRSTWGCWLRVTDRDLVCAQAAKKANGILACISNGAQQDQGSDCPVPGTGQSLLALSSGGALSAPLGGDNALRPAIHSPLGIQLGLMLPLGTATSGDLTDSQKLLLGGKKEKEDQQRSSTIN</sequence>
<evidence type="ECO:0000313" key="3">
    <source>
        <dbReference type="Proteomes" id="UP000269221"/>
    </source>
</evidence>
<evidence type="ECO:0000256" key="1">
    <source>
        <dbReference type="SAM" id="MobiDB-lite"/>
    </source>
</evidence>
<proteinExistence type="predicted"/>
<dbReference type="EMBL" id="QRBI01000106">
    <property type="protein sequence ID" value="RMC12621.1"/>
    <property type="molecule type" value="Genomic_DNA"/>
</dbReference>
<protein>
    <submittedName>
        <fullName evidence="2">Uncharacterized protein</fullName>
    </submittedName>
</protein>
<gene>
    <name evidence="2" type="ORF">DUI87_10145</name>
</gene>
<comment type="caution">
    <text evidence="2">The sequence shown here is derived from an EMBL/GenBank/DDBJ whole genome shotgun (WGS) entry which is preliminary data.</text>
</comment>
<keyword evidence="3" id="KW-1185">Reference proteome</keyword>
<dbReference type="Proteomes" id="UP000269221">
    <property type="component" value="Unassembled WGS sequence"/>
</dbReference>
<feature type="region of interest" description="Disordered" evidence="1">
    <location>
        <begin position="66"/>
        <end position="91"/>
    </location>
</feature>
<accession>A0A3M0KJ02</accession>
<name>A0A3M0KJ02_HIRRU</name>
<evidence type="ECO:0000313" key="2">
    <source>
        <dbReference type="EMBL" id="RMC12621.1"/>
    </source>
</evidence>
<organism evidence="2 3">
    <name type="scientific">Hirundo rustica rustica</name>
    <dbReference type="NCBI Taxonomy" id="333673"/>
    <lineage>
        <taxon>Eukaryota</taxon>
        <taxon>Metazoa</taxon>
        <taxon>Chordata</taxon>
        <taxon>Craniata</taxon>
        <taxon>Vertebrata</taxon>
        <taxon>Euteleostomi</taxon>
        <taxon>Archelosauria</taxon>
        <taxon>Archosauria</taxon>
        <taxon>Dinosauria</taxon>
        <taxon>Saurischia</taxon>
        <taxon>Theropoda</taxon>
        <taxon>Coelurosauria</taxon>
        <taxon>Aves</taxon>
        <taxon>Neognathae</taxon>
        <taxon>Neoaves</taxon>
        <taxon>Telluraves</taxon>
        <taxon>Australaves</taxon>
        <taxon>Passeriformes</taxon>
        <taxon>Sylvioidea</taxon>
        <taxon>Hirundinidae</taxon>
        <taxon>Hirundo</taxon>
    </lineage>
</organism>
<reference evidence="2 3" key="1">
    <citation type="submission" date="2018-07" db="EMBL/GenBank/DDBJ databases">
        <title>A high quality draft genome assembly of the barn swallow (H. rustica rustica).</title>
        <authorList>
            <person name="Formenti G."/>
            <person name="Chiara M."/>
            <person name="Poveda L."/>
            <person name="Francoijs K.-J."/>
            <person name="Bonisoli-Alquati A."/>
            <person name="Canova L."/>
            <person name="Gianfranceschi L."/>
            <person name="Horner D.S."/>
            <person name="Saino N."/>
        </authorList>
    </citation>
    <scope>NUCLEOTIDE SEQUENCE [LARGE SCALE GENOMIC DNA]</scope>
    <source>
        <strain evidence="2">Chelidonia</strain>
        <tissue evidence="2">Blood</tissue>
    </source>
</reference>
<dbReference type="AlphaFoldDB" id="A0A3M0KJ02"/>